<keyword evidence="6" id="KW-0614">Plasmid</keyword>
<dbReference type="EMBL" id="CP003752">
    <property type="protein sequence ID" value="AFQ19005.1"/>
    <property type="molecule type" value="Genomic_DNA"/>
</dbReference>
<keyword evidence="1" id="KW-0472">Membrane</keyword>
<dbReference type="EMBL" id="CP003757">
    <property type="protein sequence ID" value="AFQ20033.1"/>
    <property type="molecule type" value="Genomic_DNA"/>
</dbReference>
<organism evidence="6 7">
    <name type="scientific">Bacillus thuringiensis HD-771</name>
    <dbReference type="NCBI Taxonomy" id="1218175"/>
    <lineage>
        <taxon>Bacteria</taxon>
        <taxon>Bacillati</taxon>
        <taxon>Bacillota</taxon>
        <taxon>Bacilli</taxon>
        <taxon>Bacillales</taxon>
        <taxon>Bacillaceae</taxon>
        <taxon>Bacillus</taxon>
        <taxon>Bacillus cereus group</taxon>
    </lineage>
</organism>
<geneLocation type="plasmid" evidence="6 7">
    <name>p05</name>
</geneLocation>
<gene>
    <name evidence="2" type="ORF">BTG_05645</name>
    <name evidence="3" type="ORF">BTG_07240</name>
    <name evidence="4" type="ORF">BTG_28040</name>
    <name evidence="5" type="ORF">BTG_29930</name>
    <name evidence="6" type="ORF">BTG_33518</name>
</gene>
<dbReference type="KEGG" id="bti:BTG_28040"/>
<dbReference type="KEGG" id="bti:BTG_29930"/>
<protein>
    <submittedName>
        <fullName evidence="6">Uncharacterized protein</fullName>
    </submittedName>
</protein>
<dbReference type="KEGG" id="bti:BTG_05645"/>
<dbReference type="EMBL" id="CP003752">
    <property type="protein sequence ID" value="AFQ19379.1"/>
    <property type="molecule type" value="Genomic_DNA"/>
</dbReference>
<proteinExistence type="predicted"/>
<evidence type="ECO:0000313" key="7">
    <source>
        <dbReference type="Proteomes" id="UP000005259"/>
    </source>
</evidence>
<dbReference type="Proteomes" id="UP000005259">
    <property type="component" value="Plasmid p05"/>
</dbReference>
<evidence type="ECO:0000313" key="2">
    <source>
        <dbReference type="EMBL" id="AFQ14621.1"/>
    </source>
</evidence>
<dbReference type="KEGG" id="bti:BTG_33518"/>
<keyword evidence="1" id="KW-0812">Transmembrane</keyword>
<dbReference type="Proteomes" id="UP000005259">
    <property type="component" value="Chromosome"/>
</dbReference>
<dbReference type="RefSeq" id="WP_000133156.1">
    <property type="nucleotide sequence ID" value="NC_018500.1"/>
</dbReference>
<keyword evidence="1" id="KW-1133">Transmembrane helix</keyword>
<evidence type="ECO:0000313" key="6">
    <source>
        <dbReference type="EMBL" id="AFQ20033.1"/>
    </source>
</evidence>
<dbReference type="AlphaFoldDB" id="A0A9W3JJV7"/>
<dbReference type="EMBL" id="CP003752">
    <property type="protein sequence ID" value="AFQ14930.1"/>
    <property type="molecule type" value="Genomic_DNA"/>
</dbReference>
<dbReference type="EMBL" id="CP003752">
    <property type="protein sequence ID" value="AFQ14621.1"/>
    <property type="molecule type" value="Genomic_DNA"/>
</dbReference>
<dbReference type="KEGG" id="bti:BTG_07240"/>
<evidence type="ECO:0000313" key="5">
    <source>
        <dbReference type="EMBL" id="AFQ19379.1"/>
    </source>
</evidence>
<accession>A0A9W3JJV7</accession>
<evidence type="ECO:0000313" key="4">
    <source>
        <dbReference type="EMBL" id="AFQ19005.1"/>
    </source>
</evidence>
<sequence>MTDYDDLAGVGLTLVIVLIILAVLIYNIALILKAIFIMFVGVSVVVTIYGIFVGIGYLFLKMLGLK</sequence>
<evidence type="ECO:0000313" key="3">
    <source>
        <dbReference type="EMBL" id="AFQ14930.1"/>
    </source>
</evidence>
<reference evidence="6 7" key="1">
    <citation type="submission" date="2012-08" db="EMBL/GenBank/DDBJ databases">
        <authorList>
            <person name="Doggett N."/>
            <person name="Teshima H."/>
            <person name="Bruce D."/>
            <person name="Detter J.C."/>
            <person name="Johnson S.L."/>
            <person name="Han C."/>
        </authorList>
    </citation>
    <scope>NUCLEOTIDE SEQUENCE [LARGE SCALE GENOMIC DNA]</scope>
    <source>
        <strain evidence="6 7">HD-771</strain>
        <plasmid evidence="6 7">p05</plasmid>
    </source>
</reference>
<name>A0A9W3JJV7_BACTU</name>
<feature type="transmembrane region" description="Helical" evidence="1">
    <location>
        <begin position="7"/>
        <end position="29"/>
    </location>
</feature>
<evidence type="ECO:0000256" key="1">
    <source>
        <dbReference type="SAM" id="Phobius"/>
    </source>
</evidence>
<feature type="transmembrane region" description="Helical" evidence="1">
    <location>
        <begin position="35"/>
        <end position="60"/>
    </location>
</feature>